<dbReference type="EMBL" id="CM009302">
    <property type="protein sequence ID" value="PNT07244.1"/>
    <property type="molecule type" value="Genomic_DNA"/>
</dbReference>
<dbReference type="AlphaFoldDB" id="A0A2K1Y2I8"/>
<dbReference type="PANTHER" id="PTHR31147:SF66">
    <property type="entry name" value="OS05G0315700 PROTEIN"/>
    <property type="match status" value="1"/>
</dbReference>
<keyword evidence="4" id="KW-1185">Reference proteome</keyword>
<dbReference type="GO" id="GO:0016740">
    <property type="term" value="F:transferase activity"/>
    <property type="evidence" value="ECO:0007669"/>
    <property type="project" value="UniProtKB-KW"/>
</dbReference>
<dbReference type="Pfam" id="PF02458">
    <property type="entry name" value="Transferase"/>
    <property type="match status" value="1"/>
</dbReference>
<reference evidence="3 4" key="1">
    <citation type="journal article" date="2006" name="Science">
        <title>The genome of black cottonwood, Populus trichocarpa (Torr. &amp; Gray).</title>
        <authorList>
            <person name="Tuskan G.A."/>
            <person name="Difazio S."/>
            <person name="Jansson S."/>
            <person name="Bohlmann J."/>
            <person name="Grigoriev I."/>
            <person name="Hellsten U."/>
            <person name="Putnam N."/>
            <person name="Ralph S."/>
            <person name="Rombauts S."/>
            <person name="Salamov A."/>
            <person name="Schein J."/>
            <person name="Sterck L."/>
            <person name="Aerts A."/>
            <person name="Bhalerao R.R."/>
            <person name="Bhalerao R.P."/>
            <person name="Blaudez D."/>
            <person name="Boerjan W."/>
            <person name="Brun A."/>
            <person name="Brunner A."/>
            <person name="Busov V."/>
            <person name="Campbell M."/>
            <person name="Carlson J."/>
            <person name="Chalot M."/>
            <person name="Chapman J."/>
            <person name="Chen G.L."/>
            <person name="Cooper D."/>
            <person name="Coutinho P.M."/>
            <person name="Couturier J."/>
            <person name="Covert S."/>
            <person name="Cronk Q."/>
            <person name="Cunningham R."/>
            <person name="Davis J."/>
            <person name="Degroeve S."/>
            <person name="Dejardin A."/>
            <person name="Depamphilis C."/>
            <person name="Detter J."/>
            <person name="Dirks B."/>
            <person name="Dubchak I."/>
            <person name="Duplessis S."/>
            <person name="Ehlting J."/>
            <person name="Ellis B."/>
            <person name="Gendler K."/>
            <person name="Goodstein D."/>
            <person name="Gribskov M."/>
            <person name="Grimwood J."/>
            <person name="Groover A."/>
            <person name="Gunter L."/>
            <person name="Hamberger B."/>
            <person name="Heinze B."/>
            <person name="Helariutta Y."/>
            <person name="Henrissat B."/>
            <person name="Holligan D."/>
            <person name="Holt R."/>
            <person name="Huang W."/>
            <person name="Islam-Faridi N."/>
            <person name="Jones S."/>
            <person name="Jones-Rhoades M."/>
            <person name="Jorgensen R."/>
            <person name="Joshi C."/>
            <person name="Kangasjarvi J."/>
            <person name="Karlsson J."/>
            <person name="Kelleher C."/>
            <person name="Kirkpatrick R."/>
            <person name="Kirst M."/>
            <person name="Kohler A."/>
            <person name="Kalluri U."/>
            <person name="Larimer F."/>
            <person name="Leebens-Mack J."/>
            <person name="Leple J.C."/>
            <person name="Locascio P."/>
            <person name="Lou Y."/>
            <person name="Lucas S."/>
            <person name="Martin F."/>
            <person name="Montanini B."/>
            <person name="Napoli C."/>
            <person name="Nelson D.R."/>
            <person name="Nelson C."/>
            <person name="Nieminen K."/>
            <person name="Nilsson O."/>
            <person name="Pereda V."/>
            <person name="Peter G."/>
            <person name="Philippe R."/>
            <person name="Pilate G."/>
            <person name="Poliakov A."/>
            <person name="Razumovskaya J."/>
            <person name="Richardson P."/>
            <person name="Rinaldi C."/>
            <person name="Ritland K."/>
            <person name="Rouze P."/>
            <person name="Ryaboy D."/>
            <person name="Schmutz J."/>
            <person name="Schrader J."/>
            <person name="Segerman B."/>
            <person name="Shin H."/>
            <person name="Siddiqui A."/>
            <person name="Sterky F."/>
            <person name="Terry A."/>
            <person name="Tsai C.J."/>
            <person name="Uberbacher E."/>
            <person name="Unneberg P."/>
            <person name="Vahala J."/>
            <person name="Wall K."/>
            <person name="Wessler S."/>
            <person name="Yang G."/>
            <person name="Yin T."/>
            <person name="Douglas C."/>
            <person name="Marra M."/>
            <person name="Sandberg G."/>
            <person name="Van de Peer Y."/>
            <person name="Rokhsar D."/>
        </authorList>
    </citation>
    <scope>NUCLEOTIDE SEQUENCE [LARGE SCALE GENOMIC DNA]</scope>
    <source>
        <strain evidence="4">cv. Nisqually</strain>
    </source>
</reference>
<keyword evidence="2" id="KW-0808">Transferase</keyword>
<sequence length="193" mass="21364">MVDETLKIAFPFTSRAHSSFFYGPSNISAIRNSALLHLRHCSTFEVLTAFSWSCRTIALQPNPNDEMRTVCIVNARNIFNPPLARGYHGNCTASVAMAPAGEISRLGAEMDFTMSSVPARGNVASFQISYRNKKGENGILGTLCSPTPTMERFAKELDSMFKKLSNVDNNIGKYQWKHNAEVVQVVNVAYSYA</sequence>
<protein>
    <submittedName>
        <fullName evidence="3">Uncharacterized protein</fullName>
    </submittedName>
</protein>
<evidence type="ECO:0000256" key="2">
    <source>
        <dbReference type="ARBA" id="ARBA00022679"/>
    </source>
</evidence>
<dbReference type="Gene3D" id="3.30.559.10">
    <property type="entry name" value="Chloramphenicol acetyltransferase-like domain"/>
    <property type="match status" value="1"/>
</dbReference>
<dbReference type="InterPro" id="IPR050898">
    <property type="entry name" value="Plant_acyltransferase"/>
</dbReference>
<comment type="similarity">
    <text evidence="1">Belongs to the plant acyltransferase family.</text>
</comment>
<proteinExistence type="inferred from homology"/>
<gene>
    <name evidence="3" type="ORF">POPTR_013G074600</name>
</gene>
<dbReference type="InParanoid" id="A0A2K1Y2I8"/>
<evidence type="ECO:0000313" key="3">
    <source>
        <dbReference type="EMBL" id="PNT07244.1"/>
    </source>
</evidence>
<dbReference type="PANTHER" id="PTHR31147">
    <property type="entry name" value="ACYL TRANSFERASE 4"/>
    <property type="match status" value="1"/>
</dbReference>
<dbReference type="Proteomes" id="UP000006729">
    <property type="component" value="Chromosome 13"/>
</dbReference>
<evidence type="ECO:0000256" key="1">
    <source>
        <dbReference type="ARBA" id="ARBA00009861"/>
    </source>
</evidence>
<accession>A0A2K1Y2I8</accession>
<name>A0A2K1Y2I8_POPTR</name>
<organism evidence="3 4">
    <name type="scientific">Populus trichocarpa</name>
    <name type="common">Western balsam poplar</name>
    <name type="synonym">Populus balsamifera subsp. trichocarpa</name>
    <dbReference type="NCBI Taxonomy" id="3694"/>
    <lineage>
        <taxon>Eukaryota</taxon>
        <taxon>Viridiplantae</taxon>
        <taxon>Streptophyta</taxon>
        <taxon>Embryophyta</taxon>
        <taxon>Tracheophyta</taxon>
        <taxon>Spermatophyta</taxon>
        <taxon>Magnoliopsida</taxon>
        <taxon>eudicotyledons</taxon>
        <taxon>Gunneridae</taxon>
        <taxon>Pentapetalae</taxon>
        <taxon>rosids</taxon>
        <taxon>fabids</taxon>
        <taxon>Malpighiales</taxon>
        <taxon>Salicaceae</taxon>
        <taxon>Saliceae</taxon>
        <taxon>Populus</taxon>
    </lineage>
</organism>
<evidence type="ECO:0000313" key="4">
    <source>
        <dbReference type="Proteomes" id="UP000006729"/>
    </source>
</evidence>
<dbReference type="STRING" id="3694.A0A2K1Y2I8"/>
<dbReference type="InterPro" id="IPR023213">
    <property type="entry name" value="CAT-like_dom_sf"/>
</dbReference>